<evidence type="ECO:0000313" key="6">
    <source>
        <dbReference type="Proteomes" id="UP000630353"/>
    </source>
</evidence>
<organism evidence="5 6">
    <name type="scientific">Thalassobaculum fulvum</name>
    <dbReference type="NCBI Taxonomy" id="1633335"/>
    <lineage>
        <taxon>Bacteria</taxon>
        <taxon>Pseudomonadati</taxon>
        <taxon>Pseudomonadota</taxon>
        <taxon>Alphaproteobacteria</taxon>
        <taxon>Rhodospirillales</taxon>
        <taxon>Thalassobaculaceae</taxon>
        <taxon>Thalassobaculum</taxon>
    </lineage>
</organism>
<dbReference type="InterPro" id="IPR029058">
    <property type="entry name" value="AB_hydrolase_fold"/>
</dbReference>
<dbReference type="RefSeq" id="WP_189994243.1">
    <property type="nucleotide sequence ID" value="NZ_BMZS01000012.1"/>
</dbReference>
<comment type="caution">
    <text evidence="5">The sequence shown here is derived from an EMBL/GenBank/DDBJ whole genome shotgun (WGS) entry which is preliminary data.</text>
</comment>
<keyword evidence="6" id="KW-1185">Reference proteome</keyword>
<dbReference type="InterPro" id="IPR050300">
    <property type="entry name" value="GDXG_lipolytic_enzyme"/>
</dbReference>
<comment type="similarity">
    <text evidence="1">Belongs to the 'GDXG' lipolytic enzyme family.</text>
</comment>
<feature type="domain" description="Alpha/beta hydrolase fold-3" evidence="4">
    <location>
        <begin position="90"/>
        <end position="296"/>
    </location>
</feature>
<protein>
    <submittedName>
        <fullName evidence="5">Acetylesterase</fullName>
    </submittedName>
</protein>
<dbReference type="Gene3D" id="3.40.50.1820">
    <property type="entry name" value="alpha/beta hydrolase"/>
    <property type="match status" value="1"/>
</dbReference>
<dbReference type="GO" id="GO:0016787">
    <property type="term" value="F:hydrolase activity"/>
    <property type="evidence" value="ECO:0007669"/>
    <property type="project" value="UniProtKB-KW"/>
</dbReference>
<dbReference type="PANTHER" id="PTHR48081:SF8">
    <property type="entry name" value="ALPHA_BETA HYDROLASE FOLD-3 DOMAIN-CONTAINING PROTEIN-RELATED"/>
    <property type="match status" value="1"/>
</dbReference>
<dbReference type="AlphaFoldDB" id="A0A918XX94"/>
<accession>A0A918XX94</accession>
<dbReference type="InterPro" id="IPR033140">
    <property type="entry name" value="Lipase_GDXG_put_SER_AS"/>
</dbReference>
<proteinExistence type="inferred from homology"/>
<reference evidence="5" key="2">
    <citation type="submission" date="2020-09" db="EMBL/GenBank/DDBJ databases">
        <authorList>
            <person name="Sun Q."/>
            <person name="Kim S."/>
        </authorList>
    </citation>
    <scope>NUCLEOTIDE SEQUENCE</scope>
    <source>
        <strain evidence="5">KCTC 42651</strain>
    </source>
</reference>
<gene>
    <name evidence="5" type="ORF">GCM10017083_46890</name>
</gene>
<feature type="active site" evidence="3">
    <location>
        <position position="168"/>
    </location>
</feature>
<dbReference type="PANTHER" id="PTHR48081">
    <property type="entry name" value="AB HYDROLASE SUPERFAMILY PROTEIN C4A8.06C"/>
    <property type="match status" value="1"/>
</dbReference>
<evidence type="ECO:0000256" key="3">
    <source>
        <dbReference type="PROSITE-ProRule" id="PRU10038"/>
    </source>
</evidence>
<dbReference type="PROSITE" id="PS01173">
    <property type="entry name" value="LIPASE_GDXG_HIS"/>
    <property type="match status" value="1"/>
</dbReference>
<dbReference type="InterPro" id="IPR013094">
    <property type="entry name" value="AB_hydrolase_3"/>
</dbReference>
<name>A0A918XX94_9PROT</name>
<evidence type="ECO:0000259" key="4">
    <source>
        <dbReference type="Pfam" id="PF07859"/>
    </source>
</evidence>
<evidence type="ECO:0000256" key="2">
    <source>
        <dbReference type="ARBA" id="ARBA00022801"/>
    </source>
</evidence>
<dbReference type="SUPFAM" id="SSF53474">
    <property type="entry name" value="alpha/beta-Hydrolases"/>
    <property type="match status" value="1"/>
</dbReference>
<reference evidence="5" key="1">
    <citation type="journal article" date="2014" name="Int. J. Syst. Evol. Microbiol.">
        <title>Complete genome sequence of Corynebacterium casei LMG S-19264T (=DSM 44701T), isolated from a smear-ripened cheese.</title>
        <authorList>
            <consortium name="US DOE Joint Genome Institute (JGI-PGF)"/>
            <person name="Walter F."/>
            <person name="Albersmeier A."/>
            <person name="Kalinowski J."/>
            <person name="Ruckert C."/>
        </authorList>
    </citation>
    <scope>NUCLEOTIDE SEQUENCE</scope>
    <source>
        <strain evidence="5">KCTC 42651</strain>
    </source>
</reference>
<dbReference type="InterPro" id="IPR002168">
    <property type="entry name" value="Lipase_GDXG_HIS_AS"/>
</dbReference>
<dbReference type="PROSITE" id="PS01174">
    <property type="entry name" value="LIPASE_GDXG_SER"/>
    <property type="match status" value="1"/>
</dbReference>
<dbReference type="Proteomes" id="UP000630353">
    <property type="component" value="Unassembled WGS sequence"/>
</dbReference>
<dbReference type="EMBL" id="BMZS01000012">
    <property type="protein sequence ID" value="GHD60675.1"/>
    <property type="molecule type" value="Genomic_DNA"/>
</dbReference>
<keyword evidence="2" id="KW-0378">Hydrolase</keyword>
<evidence type="ECO:0000256" key="1">
    <source>
        <dbReference type="ARBA" id="ARBA00010515"/>
    </source>
</evidence>
<dbReference type="Pfam" id="PF07859">
    <property type="entry name" value="Abhydrolase_3"/>
    <property type="match status" value="1"/>
</dbReference>
<sequence length="322" mass="34707">MASDAEPWVDPDMQLALARMAEIAREHDLPADRSRMTPDQARHRMEVDRAWWNQDRPALARIEETAVPGPTRPVPVRLLYPSADGPLPVIVYLHGGGWVVGSLETHARGMHVLANAANCVVAAVDYALAPEHKFPSAVTEVAAVVEHIAAHGADWGVDPTRIAMAGDSAGANIAIGAELHLRDRARSPVSALGLIYPVTGDDFETESYRAFGAGQWGLSTAEMQTFFEHYVRGPEDLADPRVVPMRADVTGFPPSFVAAAGLDVLRDDAVRFDARLRAAGVPGSLTVYEGVVHGFMTLTRTVPKAQRMIEDLAGKLSATLRG</sequence>
<evidence type="ECO:0000313" key="5">
    <source>
        <dbReference type="EMBL" id="GHD60675.1"/>
    </source>
</evidence>